<name>A0AAV1ARD0_VICFA</name>
<dbReference type="SUPFAM" id="SSF53098">
    <property type="entry name" value="Ribonuclease H-like"/>
    <property type="match status" value="1"/>
</dbReference>
<accession>A0AAV1ARD0</accession>
<proteinExistence type="predicted"/>
<dbReference type="InterPro" id="IPR025398">
    <property type="entry name" value="DUF4371"/>
</dbReference>
<organism evidence="2 3">
    <name type="scientific">Vicia faba</name>
    <name type="common">Broad bean</name>
    <name type="synonym">Faba vulgaris</name>
    <dbReference type="NCBI Taxonomy" id="3906"/>
    <lineage>
        <taxon>Eukaryota</taxon>
        <taxon>Viridiplantae</taxon>
        <taxon>Streptophyta</taxon>
        <taxon>Embryophyta</taxon>
        <taxon>Tracheophyta</taxon>
        <taxon>Spermatophyta</taxon>
        <taxon>Magnoliopsida</taxon>
        <taxon>eudicotyledons</taxon>
        <taxon>Gunneridae</taxon>
        <taxon>Pentapetalae</taxon>
        <taxon>rosids</taxon>
        <taxon>fabids</taxon>
        <taxon>Fabales</taxon>
        <taxon>Fabaceae</taxon>
        <taxon>Papilionoideae</taxon>
        <taxon>50 kb inversion clade</taxon>
        <taxon>NPAAA clade</taxon>
        <taxon>Hologalegina</taxon>
        <taxon>IRL clade</taxon>
        <taxon>Fabeae</taxon>
        <taxon>Vicia</taxon>
    </lineage>
</organism>
<protein>
    <recommendedName>
        <fullName evidence="1">DUF4371 domain-containing protein</fullName>
    </recommendedName>
</protein>
<dbReference type="InterPro" id="IPR012337">
    <property type="entry name" value="RNaseH-like_sf"/>
</dbReference>
<dbReference type="Proteomes" id="UP001157006">
    <property type="component" value="Chromosome 5"/>
</dbReference>
<dbReference type="Pfam" id="PF14291">
    <property type="entry name" value="DUF4371"/>
    <property type="match status" value="1"/>
</dbReference>
<dbReference type="PANTHER" id="PTHR11697">
    <property type="entry name" value="GENERAL TRANSCRIPTION FACTOR 2-RELATED ZINC FINGER PROTEIN"/>
    <property type="match status" value="1"/>
</dbReference>
<feature type="domain" description="DUF4371" evidence="1">
    <location>
        <begin position="1"/>
        <end position="113"/>
    </location>
</feature>
<dbReference type="AlphaFoldDB" id="A0AAV1ARD0"/>
<evidence type="ECO:0000313" key="2">
    <source>
        <dbReference type="EMBL" id="CAI8612368.1"/>
    </source>
</evidence>
<evidence type="ECO:0000259" key="1">
    <source>
        <dbReference type="Pfam" id="PF14291"/>
    </source>
</evidence>
<keyword evidence="3" id="KW-1185">Reference proteome</keyword>
<reference evidence="2 3" key="1">
    <citation type="submission" date="2023-01" db="EMBL/GenBank/DDBJ databases">
        <authorList>
            <person name="Kreplak J."/>
        </authorList>
    </citation>
    <scope>NUCLEOTIDE SEQUENCE [LARGE SCALE GENOMIC DNA]</scope>
</reference>
<dbReference type="InterPro" id="IPR055298">
    <property type="entry name" value="AtLOH3-like"/>
</dbReference>
<sequence length="259" mass="28934">MTSPSIQKDIIKIAALKTTKTIINDLGDELFSILADESRDISNKEKMIVILHYVNKYGSIVERFSGIAHVKTTTSISLKTSINDLLCKHGFTTSRIRGQGYDGARNMQGDIYGLKSLILRESPCAFYVHCFAHQLQLTLVAIAKAHLQVCPLFSFVRDTLENGEIISGKGLNQETSLKRPADTRWSSHYATLVNLILMYSSVTGVLEMLKEEVSAQDARAKANGLLFLMDKFDFALTLHFMKNVLDISNELSQSLQKKD</sequence>
<evidence type="ECO:0000313" key="3">
    <source>
        <dbReference type="Proteomes" id="UP001157006"/>
    </source>
</evidence>
<dbReference type="EMBL" id="OX451740">
    <property type="protein sequence ID" value="CAI8612368.1"/>
    <property type="molecule type" value="Genomic_DNA"/>
</dbReference>
<gene>
    <name evidence="2" type="ORF">VFH_V031080</name>
</gene>
<dbReference type="PANTHER" id="PTHR11697:SF230">
    <property type="entry name" value="ZINC FINGER, MYM DOMAIN CONTAINING 1"/>
    <property type="match status" value="1"/>
</dbReference>